<dbReference type="InterPro" id="IPR050739">
    <property type="entry name" value="MFP"/>
</dbReference>
<gene>
    <name evidence="6" type="ORF">GCM10011328_32310</name>
</gene>
<proteinExistence type="predicted"/>
<keyword evidence="7" id="KW-1185">Reference proteome</keyword>
<name>A0ABQ1H0P5_9GAMM</name>
<keyword evidence="2" id="KW-0812">Transmembrane</keyword>
<reference evidence="7" key="1">
    <citation type="journal article" date="2019" name="Int. J. Syst. Evol. Microbiol.">
        <title>The Global Catalogue of Microorganisms (GCM) 10K type strain sequencing project: providing services to taxonomists for standard genome sequencing and annotation.</title>
        <authorList>
            <consortium name="The Broad Institute Genomics Platform"/>
            <consortium name="The Broad Institute Genome Sequencing Center for Infectious Disease"/>
            <person name="Wu L."/>
            <person name="Ma J."/>
        </authorList>
    </citation>
    <scope>NUCLEOTIDE SEQUENCE [LARGE SCALE GENOMIC DNA]</scope>
    <source>
        <strain evidence="7">CGMCC 1.12806</strain>
    </source>
</reference>
<sequence>MIRQFFSWFKKMKFQRPRRLFSSGAFLVWSVMAMMMMFFVWASHFDLDEVVIGVGKVVPSSHEQIIQSLEGGILKELKVREGDVVEVGQVLALLDPTQIDSSVQESTGRMRAALATSARLQAETEGRELTFPPEVLQDTSLVAAETALYKSRRENLEKTLSGLRKALGLINSELKLTSSLVAKGAASNVEVLRLKRQANDLESKLNDTENQYMVRAREDLAKANAEVSYNRSIIIGRADALKRTVIVAPVRGIVKDIEVNTVGGVIPLRGNLMEIVPLDDQLMVEVQIAPRDVAFITPGQRAVVKLTAYDFNIYGALEGSVSFISPDTIQDEVHRDKYYYRVYVRTDKDYLVNKNDKHFPAYPGMIAMAEIHAGSKTIMAYLMKPLNRAKEALRER</sequence>
<dbReference type="InterPro" id="IPR058982">
    <property type="entry name" value="Beta-barrel_AprE"/>
</dbReference>
<evidence type="ECO:0000313" key="7">
    <source>
        <dbReference type="Proteomes" id="UP000627464"/>
    </source>
</evidence>
<dbReference type="PRINTS" id="PR01490">
    <property type="entry name" value="RTXTOXIND"/>
</dbReference>
<dbReference type="Gene3D" id="2.40.30.170">
    <property type="match status" value="1"/>
</dbReference>
<feature type="domain" description="AprE-like beta-barrel" evidence="5">
    <location>
        <begin position="282"/>
        <end position="373"/>
    </location>
</feature>
<comment type="subcellular location">
    <subcellularLocation>
        <location evidence="1">Membrane</location>
        <topology evidence="1">Single-pass membrane protein</topology>
    </subcellularLocation>
</comment>
<evidence type="ECO:0000313" key="6">
    <source>
        <dbReference type="EMBL" id="GGA54264.1"/>
    </source>
</evidence>
<organism evidence="6 7">
    <name type="scientific">Hafnia psychrotolerans</name>
    <dbReference type="NCBI Taxonomy" id="1477018"/>
    <lineage>
        <taxon>Bacteria</taxon>
        <taxon>Pseudomonadati</taxon>
        <taxon>Pseudomonadota</taxon>
        <taxon>Gammaproteobacteria</taxon>
        <taxon>Enterobacterales</taxon>
        <taxon>Hafniaceae</taxon>
        <taxon>Hafnia</taxon>
    </lineage>
</organism>
<protein>
    <submittedName>
        <fullName evidence="6">HlyD family type I secretion periplasmic adaptor subunit</fullName>
    </submittedName>
</protein>
<dbReference type="Proteomes" id="UP000627464">
    <property type="component" value="Unassembled WGS sequence"/>
</dbReference>
<evidence type="ECO:0000256" key="4">
    <source>
        <dbReference type="ARBA" id="ARBA00023136"/>
    </source>
</evidence>
<dbReference type="PANTHER" id="PTHR30386:SF26">
    <property type="entry name" value="TRANSPORT PROTEIN COMB"/>
    <property type="match status" value="1"/>
</dbReference>
<accession>A0ABQ1H0P5</accession>
<keyword evidence="3" id="KW-1133">Transmembrane helix</keyword>
<evidence type="ECO:0000256" key="3">
    <source>
        <dbReference type="ARBA" id="ARBA00022989"/>
    </source>
</evidence>
<dbReference type="Pfam" id="PF26002">
    <property type="entry name" value="Beta-barrel_AprE"/>
    <property type="match status" value="1"/>
</dbReference>
<keyword evidence="4" id="KW-0472">Membrane</keyword>
<dbReference type="PANTHER" id="PTHR30386">
    <property type="entry name" value="MEMBRANE FUSION SUBUNIT OF EMRAB-TOLC MULTIDRUG EFFLUX PUMP"/>
    <property type="match status" value="1"/>
</dbReference>
<dbReference type="Gene3D" id="2.40.50.100">
    <property type="match status" value="1"/>
</dbReference>
<evidence type="ECO:0000256" key="1">
    <source>
        <dbReference type="ARBA" id="ARBA00004167"/>
    </source>
</evidence>
<evidence type="ECO:0000256" key="2">
    <source>
        <dbReference type="ARBA" id="ARBA00022692"/>
    </source>
</evidence>
<evidence type="ECO:0000259" key="5">
    <source>
        <dbReference type="Pfam" id="PF26002"/>
    </source>
</evidence>
<dbReference type="EMBL" id="BMFZ01000009">
    <property type="protein sequence ID" value="GGA54264.1"/>
    <property type="molecule type" value="Genomic_DNA"/>
</dbReference>
<comment type="caution">
    <text evidence="6">The sequence shown here is derived from an EMBL/GenBank/DDBJ whole genome shotgun (WGS) entry which is preliminary data.</text>
</comment>